<protein>
    <submittedName>
        <fullName evidence="1">Uncharacterized protein</fullName>
    </submittedName>
</protein>
<accession>A0A8B9P932</accession>
<dbReference type="Ensembl" id="ENSAOWT00000003765.1">
    <property type="protein sequence ID" value="ENSAOWP00000003311.1"/>
    <property type="gene ID" value="ENSAOWG00000002321.1"/>
</dbReference>
<evidence type="ECO:0000313" key="2">
    <source>
        <dbReference type="Proteomes" id="UP000694424"/>
    </source>
</evidence>
<evidence type="ECO:0000313" key="1">
    <source>
        <dbReference type="Ensembl" id="ENSAOWP00000003311.1"/>
    </source>
</evidence>
<sequence length="47" mass="4907">MNQTNQVVHKSTGNKPPYKQLAATAAWKIASATGGVALLQVLHCSTA</sequence>
<dbReference type="GO" id="GO:0030527">
    <property type="term" value="F:structural constituent of chromatin"/>
    <property type="evidence" value="ECO:0007669"/>
    <property type="project" value="InterPro"/>
</dbReference>
<dbReference type="GO" id="GO:0003677">
    <property type="term" value="F:DNA binding"/>
    <property type="evidence" value="ECO:0007669"/>
    <property type="project" value="InterPro"/>
</dbReference>
<organism evidence="1 2">
    <name type="scientific">Apteryx owenii</name>
    <name type="common">Little spotted kiwi</name>
    <dbReference type="NCBI Taxonomy" id="8824"/>
    <lineage>
        <taxon>Eukaryota</taxon>
        <taxon>Metazoa</taxon>
        <taxon>Chordata</taxon>
        <taxon>Craniata</taxon>
        <taxon>Vertebrata</taxon>
        <taxon>Euteleostomi</taxon>
        <taxon>Archelosauria</taxon>
        <taxon>Archosauria</taxon>
        <taxon>Dinosauria</taxon>
        <taxon>Saurischia</taxon>
        <taxon>Theropoda</taxon>
        <taxon>Coelurosauria</taxon>
        <taxon>Aves</taxon>
        <taxon>Palaeognathae</taxon>
        <taxon>Apterygiformes</taxon>
        <taxon>Apterygidae</taxon>
        <taxon>Apteryx</taxon>
    </lineage>
</organism>
<dbReference type="GO" id="GO:0000786">
    <property type="term" value="C:nucleosome"/>
    <property type="evidence" value="ECO:0007669"/>
    <property type="project" value="InterPro"/>
</dbReference>
<dbReference type="Proteomes" id="UP000694424">
    <property type="component" value="Unplaced"/>
</dbReference>
<dbReference type="AlphaFoldDB" id="A0A8B9P932"/>
<keyword evidence="2" id="KW-1185">Reference proteome</keyword>
<name>A0A8B9P932_APTOW</name>
<dbReference type="PRINTS" id="PR00622">
    <property type="entry name" value="HISTONEH3"/>
</dbReference>
<reference evidence="1" key="2">
    <citation type="submission" date="2025-09" db="UniProtKB">
        <authorList>
            <consortium name="Ensembl"/>
        </authorList>
    </citation>
    <scope>IDENTIFICATION</scope>
</reference>
<reference evidence="1" key="1">
    <citation type="submission" date="2025-08" db="UniProtKB">
        <authorList>
            <consortium name="Ensembl"/>
        </authorList>
    </citation>
    <scope>IDENTIFICATION</scope>
</reference>
<dbReference type="InterPro" id="IPR000164">
    <property type="entry name" value="Histone_H3/CENP-A"/>
</dbReference>
<proteinExistence type="predicted"/>